<dbReference type="Pfam" id="PF03810">
    <property type="entry name" value="IBN_N"/>
    <property type="match status" value="1"/>
</dbReference>
<keyword evidence="6" id="KW-0677">Repeat</keyword>
<dbReference type="Pfam" id="PF25574">
    <property type="entry name" value="TPR_IMB1"/>
    <property type="match status" value="1"/>
</dbReference>
<dbReference type="GeneID" id="26903504"/>
<evidence type="ECO:0000256" key="8">
    <source>
        <dbReference type="ARBA" id="ARBA00023242"/>
    </source>
</evidence>
<evidence type="ECO:0000256" key="6">
    <source>
        <dbReference type="ARBA" id="ARBA00022737"/>
    </source>
</evidence>
<comment type="subcellular location">
    <subcellularLocation>
        <location evidence="2">Cytoplasm</location>
    </subcellularLocation>
    <subcellularLocation>
        <location evidence="1">Nucleus</location>
    </subcellularLocation>
</comment>
<keyword evidence="7" id="KW-0653">Protein transport</keyword>
<reference evidence="10 11" key="1">
    <citation type="submission" date="2015-07" db="EMBL/GenBank/DDBJ databases">
        <title>High-quality genome of monoxenous trypanosomatid Leptomonas pyrrhocoris.</title>
        <authorList>
            <person name="Flegontov P."/>
            <person name="Butenko A."/>
            <person name="Firsov S."/>
            <person name="Vlcek C."/>
            <person name="Logacheva M.D."/>
            <person name="Field M."/>
            <person name="Filatov D."/>
            <person name="Flegontova O."/>
            <person name="Gerasimov E."/>
            <person name="Jackson A.P."/>
            <person name="Kelly S."/>
            <person name="Opperdoes F."/>
            <person name="O'Reilly A."/>
            <person name="Votypka J."/>
            <person name="Yurchenko V."/>
            <person name="Lukes J."/>
        </authorList>
    </citation>
    <scope>NUCLEOTIDE SEQUENCE [LARGE SCALE GENOMIC DNA]</scope>
    <source>
        <strain evidence="10">H10</strain>
    </source>
</reference>
<dbReference type="InterPro" id="IPR058584">
    <property type="entry name" value="IMB1_TNPO1-like_TPR"/>
</dbReference>
<evidence type="ECO:0000313" key="10">
    <source>
        <dbReference type="EMBL" id="KPA82046.1"/>
    </source>
</evidence>
<evidence type="ECO:0000256" key="4">
    <source>
        <dbReference type="ARBA" id="ARBA00022448"/>
    </source>
</evidence>
<proteinExistence type="inferred from homology"/>
<evidence type="ECO:0000256" key="3">
    <source>
        <dbReference type="ARBA" id="ARBA00010907"/>
    </source>
</evidence>
<dbReference type="PANTHER" id="PTHR10527">
    <property type="entry name" value="IMPORTIN BETA"/>
    <property type="match status" value="1"/>
</dbReference>
<dbReference type="RefSeq" id="XP_015660485.1">
    <property type="nucleotide sequence ID" value="XM_015800478.1"/>
</dbReference>
<evidence type="ECO:0000259" key="9">
    <source>
        <dbReference type="PROSITE" id="PS50166"/>
    </source>
</evidence>
<dbReference type="InterPro" id="IPR011989">
    <property type="entry name" value="ARM-like"/>
</dbReference>
<dbReference type="SMART" id="SM00913">
    <property type="entry name" value="IBN_N"/>
    <property type="match status" value="1"/>
</dbReference>
<evidence type="ECO:0000256" key="2">
    <source>
        <dbReference type="ARBA" id="ARBA00004496"/>
    </source>
</evidence>
<evidence type="ECO:0000256" key="7">
    <source>
        <dbReference type="ARBA" id="ARBA00022927"/>
    </source>
</evidence>
<dbReference type="GO" id="GO:0031267">
    <property type="term" value="F:small GTPase binding"/>
    <property type="evidence" value="ECO:0007669"/>
    <property type="project" value="InterPro"/>
</dbReference>
<protein>
    <submittedName>
        <fullName evidence="10">Putative importin beta-1 subunit</fullName>
    </submittedName>
</protein>
<dbReference type="OMA" id="QQYQERW"/>
<dbReference type="Proteomes" id="UP000037923">
    <property type="component" value="Unassembled WGS sequence"/>
</dbReference>
<dbReference type="AlphaFoldDB" id="A0A0M9G4N4"/>
<keyword evidence="5" id="KW-0963">Cytoplasm</keyword>
<feature type="domain" description="Importin N-terminal" evidence="9">
    <location>
        <begin position="22"/>
        <end position="104"/>
    </location>
</feature>
<dbReference type="InterPro" id="IPR001494">
    <property type="entry name" value="Importin-beta_N"/>
</dbReference>
<dbReference type="FunFam" id="1.25.10.10:FF:000027">
    <property type="entry name" value="Importin subunit beta-1"/>
    <property type="match status" value="1"/>
</dbReference>
<organism evidence="10 11">
    <name type="scientific">Leptomonas pyrrhocoris</name>
    <name type="common">Firebug parasite</name>
    <dbReference type="NCBI Taxonomy" id="157538"/>
    <lineage>
        <taxon>Eukaryota</taxon>
        <taxon>Discoba</taxon>
        <taxon>Euglenozoa</taxon>
        <taxon>Kinetoplastea</taxon>
        <taxon>Metakinetoplastina</taxon>
        <taxon>Trypanosomatida</taxon>
        <taxon>Trypanosomatidae</taxon>
        <taxon>Leishmaniinae</taxon>
        <taxon>Leptomonas</taxon>
    </lineage>
</organism>
<evidence type="ECO:0000256" key="5">
    <source>
        <dbReference type="ARBA" id="ARBA00022490"/>
    </source>
</evidence>
<comment type="similarity">
    <text evidence="3">Belongs to the importin beta family. Importin beta-1 subfamily.</text>
</comment>
<dbReference type="PROSITE" id="PS50166">
    <property type="entry name" value="IMPORTIN_B_NT"/>
    <property type="match status" value="1"/>
</dbReference>
<dbReference type="Gene3D" id="1.25.10.10">
    <property type="entry name" value="Leucine-rich Repeat Variant"/>
    <property type="match status" value="1"/>
</dbReference>
<dbReference type="OrthoDB" id="10263328at2759"/>
<keyword evidence="11" id="KW-1185">Reference proteome</keyword>
<dbReference type="SUPFAM" id="SSF48371">
    <property type="entry name" value="ARM repeat"/>
    <property type="match status" value="1"/>
</dbReference>
<sequence>MASVTDLLMALGSPDPSVRVPAETAVNNAKDTDLATFMTTMLQEFRDESKPTFARNMAGTLLKNAVAPTFREVAARRALEERWRSLPAEVRQQIKNEVLGTLGSPSREVRTVASNIIGSLARIELPSGEWPQLLRILVEAANSPAEQHQEAALTAIGYICEEGKDHEEVEQALKPSTTEILSAILKCMQSANEDVKFSATNALCNAMEYIHDNMDVQEQRSFLVTALCATAKSSSSARTRERAMESLVKVAEIYYTTLPEYISQLHEITTNAIFHDEESVGLQAIQFWISICEVERDMKEDGDVSRSLNYSAQGLTFLVDICKELLVRQEDGQTEDDWNLSVAGGKLLQSLAEAVGAPVQAPVMQFVYAKINSASWREREAAVMAFGCVIGVQDDAGQVAIQDTVAQAVPGLLEYLRDSNEMVADTSAWVLALVCENFVDVFLSTSEQLQRLMNDIGPMIGGDNPRMGVRACHIVNNIALAYEEEENQATNEISRYYGDLVDVLLHAIDHGSSPEFKSAAQETLNALVDAAADDCREAYLAKLPTQLLQRMSTQLTALQQPGGDNIEAETMMGLLCGALSALARKLDQAFMPFMDGSMQALILLLNLPTDYVQEEALVAIGSIAYVAKENMARYLPQVVPYVLRSLQAFDEPDSIYGVVAAVGDLSLSCRQSMLPFETDIMNTLYNNLVNPEVDRELKCSFLGCFSDFVLNVLGGERFEPYMPTLMPLVNELFQASCQIDLRGDPDSEDYVMSLWESTASFYSSITQCFKNTAIGSLAPYLANILNFALHAAANSSEFKDTQMAALMVIGDMASVLRHAPNPQLRQQAKSALLTAAVSDVLQQATANTTDDDNAKQMRWIRNQLTNLERS</sequence>
<comment type="caution">
    <text evidence="10">The sequence shown here is derived from an EMBL/GenBank/DDBJ whole genome shotgun (WGS) entry which is preliminary data.</text>
</comment>
<gene>
    <name evidence="10" type="ORF">ABB37_03213</name>
</gene>
<keyword evidence="4" id="KW-0813">Transport</keyword>
<dbReference type="Pfam" id="PF25780">
    <property type="entry name" value="TPR_IPO5"/>
    <property type="match status" value="1"/>
</dbReference>
<dbReference type="Pfam" id="PF13513">
    <property type="entry name" value="HEAT_EZ"/>
    <property type="match status" value="1"/>
</dbReference>
<evidence type="ECO:0000313" key="11">
    <source>
        <dbReference type="Proteomes" id="UP000037923"/>
    </source>
</evidence>
<name>A0A0M9G4N4_LEPPY</name>
<keyword evidence="8" id="KW-0539">Nucleus</keyword>
<dbReference type="VEuPathDB" id="TriTrypDB:LpyrH10_05_0730"/>
<dbReference type="InterPro" id="IPR040122">
    <property type="entry name" value="Importin_beta"/>
</dbReference>
<dbReference type="GO" id="GO:0005737">
    <property type="term" value="C:cytoplasm"/>
    <property type="evidence" value="ECO:0007669"/>
    <property type="project" value="UniProtKB-SubCell"/>
</dbReference>
<dbReference type="GO" id="GO:0006606">
    <property type="term" value="P:protein import into nucleus"/>
    <property type="evidence" value="ECO:0007669"/>
    <property type="project" value="InterPro"/>
</dbReference>
<evidence type="ECO:0000256" key="1">
    <source>
        <dbReference type="ARBA" id="ARBA00004123"/>
    </source>
</evidence>
<accession>A0A0M9G4N4</accession>
<dbReference type="InterPro" id="IPR016024">
    <property type="entry name" value="ARM-type_fold"/>
</dbReference>
<dbReference type="InterPro" id="IPR057672">
    <property type="entry name" value="TPR_IPO4/5"/>
</dbReference>
<dbReference type="EMBL" id="LGTL01000005">
    <property type="protein sequence ID" value="KPA82046.1"/>
    <property type="molecule type" value="Genomic_DNA"/>
</dbReference>